<keyword evidence="1" id="KW-1133">Transmembrane helix</keyword>
<reference evidence="2 3" key="1">
    <citation type="submission" date="2019-07" db="EMBL/GenBank/DDBJ databases">
        <title>Whole genome shotgun sequence of Marinococcus halophilus NBRC 102359.</title>
        <authorList>
            <person name="Hosoyama A."/>
            <person name="Uohara A."/>
            <person name="Ohji S."/>
            <person name="Ichikawa N."/>
        </authorList>
    </citation>
    <scope>NUCLEOTIDE SEQUENCE [LARGE SCALE GENOMIC DNA]</scope>
    <source>
        <strain evidence="2 3">NBRC 102359</strain>
    </source>
</reference>
<feature type="transmembrane region" description="Helical" evidence="1">
    <location>
        <begin position="86"/>
        <end position="105"/>
    </location>
</feature>
<keyword evidence="3" id="KW-1185">Reference proteome</keyword>
<name>A0A510Y2H2_MARHA</name>
<accession>A0A510Y2H2</accession>
<evidence type="ECO:0000313" key="2">
    <source>
        <dbReference type="EMBL" id="GEK57516.1"/>
    </source>
</evidence>
<protein>
    <submittedName>
        <fullName evidence="2">Thiamine transporter ThiT</fullName>
    </submittedName>
</protein>
<proteinExistence type="predicted"/>
<comment type="caution">
    <text evidence="2">The sequence shown here is derived from an EMBL/GenBank/DDBJ whole genome shotgun (WGS) entry which is preliminary data.</text>
</comment>
<keyword evidence="1" id="KW-0472">Membrane</keyword>
<dbReference type="GO" id="GO:0005886">
    <property type="term" value="C:plasma membrane"/>
    <property type="evidence" value="ECO:0007669"/>
    <property type="project" value="InterPro"/>
</dbReference>
<dbReference type="EMBL" id="BJUN01000002">
    <property type="protein sequence ID" value="GEK57516.1"/>
    <property type="molecule type" value="Genomic_DNA"/>
</dbReference>
<dbReference type="GO" id="GO:0015234">
    <property type="term" value="F:thiamine transmembrane transporter activity"/>
    <property type="evidence" value="ECO:0007669"/>
    <property type="project" value="InterPro"/>
</dbReference>
<organism evidence="2 3">
    <name type="scientific">Marinococcus halophilus</name>
    <dbReference type="NCBI Taxonomy" id="1371"/>
    <lineage>
        <taxon>Bacteria</taxon>
        <taxon>Bacillati</taxon>
        <taxon>Bacillota</taxon>
        <taxon>Bacilli</taxon>
        <taxon>Bacillales</taxon>
        <taxon>Bacillaceae</taxon>
        <taxon>Marinococcus</taxon>
    </lineage>
</organism>
<evidence type="ECO:0000256" key="1">
    <source>
        <dbReference type="SAM" id="Phobius"/>
    </source>
</evidence>
<dbReference type="NCBIfam" id="TIGR02357">
    <property type="entry name" value="ECF_ThiT_YuaJ"/>
    <property type="match status" value="1"/>
</dbReference>
<feature type="transmembrane region" description="Helical" evidence="1">
    <location>
        <begin position="33"/>
        <end position="51"/>
    </location>
</feature>
<evidence type="ECO:0000313" key="3">
    <source>
        <dbReference type="Proteomes" id="UP000321051"/>
    </source>
</evidence>
<dbReference type="InterPro" id="IPR012651">
    <property type="entry name" value="Thia_Transptr_ThiT"/>
</dbReference>
<feature type="transmembrane region" description="Helical" evidence="1">
    <location>
        <begin position="7"/>
        <end position="27"/>
    </location>
</feature>
<dbReference type="Pfam" id="PF09515">
    <property type="entry name" value="Thia_YuaJ"/>
    <property type="match status" value="1"/>
</dbReference>
<dbReference type="STRING" id="1371.GCA_900166605_00668"/>
<dbReference type="Proteomes" id="UP000321051">
    <property type="component" value="Unassembled WGS sequence"/>
</dbReference>
<dbReference type="Gene3D" id="1.10.1760.20">
    <property type="match status" value="1"/>
</dbReference>
<gene>
    <name evidence="2" type="primary">thiT</name>
    <name evidence="2" type="ORF">MHA01_04210</name>
</gene>
<feature type="transmembrane region" description="Helical" evidence="1">
    <location>
        <begin position="158"/>
        <end position="176"/>
    </location>
</feature>
<keyword evidence="1" id="KW-0812">Transmembrane</keyword>
<feature type="transmembrane region" description="Helical" evidence="1">
    <location>
        <begin position="58"/>
        <end position="80"/>
    </location>
</feature>
<feature type="transmembrane region" description="Helical" evidence="1">
    <location>
        <begin position="112"/>
        <end position="138"/>
    </location>
</feature>
<sequence>MLERGKRLAIMIETAFMAALSFILGFLEFGGPWLAGGSISFIMVPIFLMAFRRGWKAGLATGFLAGMLQLLQGATIVHPVQLVLEYPIAYTVLGFAAIFTTHAVFRERIPYLLMLIGIVSGALLRYIDHFVSGVIWFGSYAPEGTPVVAYSALYNASYLIPQTIITVIILFVIAKYRPKFFDQPKWK</sequence>
<dbReference type="AlphaFoldDB" id="A0A510Y2H2"/>